<dbReference type="InterPro" id="IPR002881">
    <property type="entry name" value="DUF58"/>
</dbReference>
<organism evidence="2">
    <name type="scientific">marine sediment metagenome</name>
    <dbReference type="NCBI Taxonomy" id="412755"/>
    <lineage>
        <taxon>unclassified sequences</taxon>
        <taxon>metagenomes</taxon>
        <taxon>ecological metagenomes</taxon>
    </lineage>
</organism>
<comment type="caution">
    <text evidence="2">The sequence shown here is derived from an EMBL/GenBank/DDBJ whole genome shotgun (WGS) entry which is preliminary data.</text>
</comment>
<accession>A0A0F9F3Y2</accession>
<dbReference type="InterPro" id="IPR036465">
    <property type="entry name" value="vWFA_dom_sf"/>
</dbReference>
<gene>
    <name evidence="2" type="ORF">LCGC14_1999250</name>
</gene>
<evidence type="ECO:0000259" key="1">
    <source>
        <dbReference type="Pfam" id="PF01882"/>
    </source>
</evidence>
<proteinExistence type="predicted"/>
<sequence length="314" mass="36286">MARDITEQPDYMELLDPGAMNKIGRLELIARGVVEGFVSGRHKSPYKGFSVEFAEHREYVPGDDIRDLDWRVYGRSDRYYIKQYVEETNLRALILLDCSASMTYTGRMAARHNGRRLSKFRYAQYLAASLAHMMIHQQDAVGLATFDSRLRRYIPPRSRTSHLQVLLQELHGTTPGGESSVAEILHDMAERIHRRGVAVIISDLFDDIGEILGALHHFRYRKHEVLLLHVMAEEELVFPFDHWSLFRDLERPDNRVQLDPLSLKAEYLARVRQFVRRLELGCGQMNIDYVQLSTKSSFDVALAHYLAHRMAGTK</sequence>
<name>A0A0F9F3Y2_9ZZZZ</name>
<protein>
    <recommendedName>
        <fullName evidence="1">DUF58 domain-containing protein</fullName>
    </recommendedName>
</protein>
<dbReference type="Pfam" id="PF01882">
    <property type="entry name" value="DUF58"/>
    <property type="match status" value="1"/>
</dbReference>
<evidence type="ECO:0000313" key="2">
    <source>
        <dbReference type="EMBL" id="KKL80988.1"/>
    </source>
</evidence>
<dbReference type="AlphaFoldDB" id="A0A0F9F3Y2"/>
<reference evidence="2" key="1">
    <citation type="journal article" date="2015" name="Nature">
        <title>Complex archaea that bridge the gap between prokaryotes and eukaryotes.</title>
        <authorList>
            <person name="Spang A."/>
            <person name="Saw J.H."/>
            <person name="Jorgensen S.L."/>
            <person name="Zaremba-Niedzwiedzka K."/>
            <person name="Martijn J."/>
            <person name="Lind A.E."/>
            <person name="van Eijk R."/>
            <person name="Schleper C."/>
            <person name="Guy L."/>
            <person name="Ettema T.J."/>
        </authorList>
    </citation>
    <scope>NUCLEOTIDE SEQUENCE</scope>
</reference>
<dbReference type="PANTHER" id="PTHR33608">
    <property type="entry name" value="BLL2464 PROTEIN"/>
    <property type="match status" value="1"/>
</dbReference>
<dbReference type="PANTHER" id="PTHR33608:SF7">
    <property type="entry name" value="DUF58 DOMAIN-CONTAINING PROTEIN"/>
    <property type="match status" value="1"/>
</dbReference>
<dbReference type="SUPFAM" id="SSF53300">
    <property type="entry name" value="vWA-like"/>
    <property type="match status" value="1"/>
</dbReference>
<feature type="domain" description="DUF58" evidence="1">
    <location>
        <begin position="55"/>
        <end position="253"/>
    </location>
</feature>
<dbReference type="Gene3D" id="3.40.50.410">
    <property type="entry name" value="von Willebrand factor, type A domain"/>
    <property type="match status" value="1"/>
</dbReference>
<dbReference type="EMBL" id="LAZR01022695">
    <property type="protein sequence ID" value="KKL80988.1"/>
    <property type="molecule type" value="Genomic_DNA"/>
</dbReference>